<reference evidence="2 3" key="1">
    <citation type="journal article" date="2016" name="Mol. Biol. Evol.">
        <title>Comparative Genomics of Early-Diverging Mushroom-Forming Fungi Provides Insights into the Origins of Lignocellulose Decay Capabilities.</title>
        <authorList>
            <person name="Nagy L.G."/>
            <person name="Riley R."/>
            <person name="Tritt A."/>
            <person name="Adam C."/>
            <person name="Daum C."/>
            <person name="Floudas D."/>
            <person name="Sun H."/>
            <person name="Yadav J.S."/>
            <person name="Pangilinan J."/>
            <person name="Larsson K.H."/>
            <person name="Matsuura K."/>
            <person name="Barry K."/>
            <person name="Labutti K."/>
            <person name="Kuo R."/>
            <person name="Ohm R.A."/>
            <person name="Bhattacharya S.S."/>
            <person name="Shirouzu T."/>
            <person name="Yoshinaga Y."/>
            <person name="Martin F.M."/>
            <person name="Grigoriev I.V."/>
            <person name="Hibbett D.S."/>
        </authorList>
    </citation>
    <scope>NUCLEOTIDE SEQUENCE [LARGE SCALE GENOMIC DNA]</scope>
    <source>
        <strain evidence="2 3">L-15889</strain>
    </source>
</reference>
<sequence>MPNTHVASAQGGTRQLELESDFVRICNCNNQVRTGGCISIAQEILATPLVAYGTNSTTRTAIREPYTQGMPSALIKANITDNSHVRPRNSPEPAAAARQAQRRLELCRPTYLERLSLRVRNVYRRLPIPSAEPHSHATQDHEARASRKF</sequence>
<keyword evidence="3" id="KW-1185">Reference proteome</keyword>
<organism evidence="2 3">
    <name type="scientific">Daedalea quercina L-15889</name>
    <dbReference type="NCBI Taxonomy" id="1314783"/>
    <lineage>
        <taxon>Eukaryota</taxon>
        <taxon>Fungi</taxon>
        <taxon>Dikarya</taxon>
        <taxon>Basidiomycota</taxon>
        <taxon>Agaricomycotina</taxon>
        <taxon>Agaricomycetes</taxon>
        <taxon>Polyporales</taxon>
        <taxon>Fomitopsis</taxon>
    </lineage>
</organism>
<protein>
    <submittedName>
        <fullName evidence="2">Uncharacterized protein</fullName>
    </submittedName>
</protein>
<dbReference type="EMBL" id="KV429131">
    <property type="protein sequence ID" value="KZT64355.1"/>
    <property type="molecule type" value="Genomic_DNA"/>
</dbReference>
<evidence type="ECO:0000313" key="2">
    <source>
        <dbReference type="EMBL" id="KZT64355.1"/>
    </source>
</evidence>
<feature type="region of interest" description="Disordered" evidence="1">
    <location>
        <begin position="130"/>
        <end position="149"/>
    </location>
</feature>
<dbReference type="Proteomes" id="UP000076727">
    <property type="component" value="Unassembled WGS sequence"/>
</dbReference>
<dbReference type="AlphaFoldDB" id="A0A165LFQ9"/>
<gene>
    <name evidence="2" type="ORF">DAEQUDRAFT_37861</name>
</gene>
<evidence type="ECO:0000256" key="1">
    <source>
        <dbReference type="SAM" id="MobiDB-lite"/>
    </source>
</evidence>
<name>A0A165LFQ9_9APHY</name>
<accession>A0A165LFQ9</accession>
<feature type="compositionally biased region" description="Basic and acidic residues" evidence="1">
    <location>
        <begin position="133"/>
        <end position="149"/>
    </location>
</feature>
<evidence type="ECO:0000313" key="3">
    <source>
        <dbReference type="Proteomes" id="UP000076727"/>
    </source>
</evidence>
<proteinExistence type="predicted"/>